<keyword evidence="1" id="KW-0175">Coiled coil</keyword>
<reference evidence="4" key="1">
    <citation type="journal article" date="2016" name="Biomed. Res. Int.">
        <title>Resistance of Permafrost and Modern Acinetobacter lwoffii Strains to Heavy Metals and Arsenic Revealed by Genome Analysis.</title>
        <authorList>
            <person name="Mindlin S."/>
            <person name="Petrenko A."/>
            <person name="Kurakov A."/>
            <person name="Beletsky A."/>
            <person name="Mardanov A."/>
            <person name="Petrova M."/>
        </authorList>
    </citation>
    <scope>NUCLEOTIDE SEQUENCE</scope>
    <source>
        <strain evidence="4">ED23-35</strain>
        <plasmid evidence="4">pALWED1.1</plasmid>
    </source>
</reference>
<feature type="compositionally biased region" description="Basic and acidic residues" evidence="2">
    <location>
        <begin position="10"/>
        <end position="24"/>
    </location>
</feature>
<feature type="transmembrane region" description="Helical" evidence="3">
    <location>
        <begin position="37"/>
        <end position="55"/>
    </location>
</feature>
<keyword evidence="3" id="KW-0472">Membrane</keyword>
<dbReference type="AlphaFoldDB" id="A0A1P8KGB4"/>
<gene>
    <name evidence="4" type="ORF">BAA96_1p0011</name>
</gene>
<evidence type="ECO:0000256" key="2">
    <source>
        <dbReference type="SAM" id="MobiDB-lite"/>
    </source>
</evidence>
<dbReference type="RefSeq" id="WP_032055040.1">
    <property type="nucleotide sequence ID" value="NZ_CP082144.1"/>
</dbReference>
<keyword evidence="3" id="KW-0812">Transmembrane</keyword>
<keyword evidence="4" id="KW-0614">Plasmid</keyword>
<name>A0A1P8KGB4_ACILW</name>
<feature type="region of interest" description="Disordered" evidence="2">
    <location>
        <begin position="1"/>
        <end position="29"/>
    </location>
</feature>
<sequence length="293" mass="32399">MSDNQMTAEQAKKNLKDAEGKPQKGEGGAKGGIPPKLLIVIGVIALIMIGTFFWIQMSKPKDVSTAVVPEQTPESIDTVGQGIQQTQATYIQNQQPLKDNSIADDTAFIVDENIVFKDPTTGQYMIMYKSMSYPIDSDLGKEAISFYQSQGTNALVLLHRLQEKEQAQGQIQNGEQTAVAQSETKIKNEQLKAENDDLKNLVELQEQAIKELKTSLITIAKDQTKQKALSTSGSKTLSIPKGAKRLDAFAVVGDRAWMTDSQNHTYTVYVGQKMPDNRRVYAADENEQAIWVK</sequence>
<keyword evidence="3" id="KW-1133">Transmembrane helix</keyword>
<organism evidence="4">
    <name type="scientific">Acinetobacter lwoffii</name>
    <dbReference type="NCBI Taxonomy" id="28090"/>
    <lineage>
        <taxon>Bacteria</taxon>
        <taxon>Pseudomonadati</taxon>
        <taxon>Pseudomonadota</taxon>
        <taxon>Gammaproteobacteria</taxon>
        <taxon>Moraxellales</taxon>
        <taxon>Moraxellaceae</taxon>
        <taxon>Acinetobacter</taxon>
    </lineage>
</organism>
<geneLocation type="plasmid" evidence="4">
    <name>pALWED1.1</name>
</geneLocation>
<proteinExistence type="predicted"/>
<evidence type="ECO:0000256" key="3">
    <source>
        <dbReference type="SAM" id="Phobius"/>
    </source>
</evidence>
<evidence type="ECO:0000256" key="1">
    <source>
        <dbReference type="SAM" id="Coils"/>
    </source>
</evidence>
<feature type="coiled-coil region" evidence="1">
    <location>
        <begin position="181"/>
        <end position="215"/>
    </location>
</feature>
<dbReference type="EMBL" id="KX426227">
    <property type="protein sequence ID" value="APW48718.1"/>
    <property type="molecule type" value="Genomic_DNA"/>
</dbReference>
<evidence type="ECO:0000313" key="4">
    <source>
        <dbReference type="EMBL" id="APW48718.1"/>
    </source>
</evidence>
<protein>
    <submittedName>
        <fullName evidence="4">Uncharacterized protein</fullName>
    </submittedName>
</protein>
<accession>A0A1P8KGB4</accession>